<dbReference type="Gene3D" id="3.30.300.30">
    <property type="match status" value="1"/>
</dbReference>
<feature type="transmembrane region" description="Helical" evidence="2">
    <location>
        <begin position="931"/>
        <end position="956"/>
    </location>
</feature>
<comment type="caution">
    <text evidence="4">The sequence shown here is derived from an EMBL/GenBank/DDBJ whole genome shotgun (WGS) entry which is preliminary data.</text>
</comment>
<dbReference type="InterPro" id="IPR025110">
    <property type="entry name" value="AMP-bd_C"/>
</dbReference>
<keyword evidence="2" id="KW-1133">Transmembrane helix</keyword>
<dbReference type="NCBIfam" id="TIGR01733">
    <property type="entry name" value="AA-adenyl-dom"/>
    <property type="match status" value="1"/>
</dbReference>
<feature type="domain" description="Carrier" evidence="3">
    <location>
        <begin position="554"/>
        <end position="631"/>
    </location>
</feature>
<dbReference type="SUPFAM" id="SSF51161">
    <property type="entry name" value="Trimeric LpxA-like enzymes"/>
    <property type="match status" value="2"/>
</dbReference>
<dbReference type="NCBIfam" id="TIGR02353">
    <property type="entry name" value="NRPS_term_dom"/>
    <property type="match status" value="1"/>
</dbReference>
<dbReference type="EMBL" id="JBHUCO010000001">
    <property type="protein sequence ID" value="MFD1516040.1"/>
    <property type="molecule type" value="Genomic_DNA"/>
</dbReference>
<keyword evidence="5" id="KW-1185">Reference proteome</keyword>
<protein>
    <submittedName>
        <fullName evidence="4">Pls/PosA family non-ribosomal peptide synthetase</fullName>
    </submittedName>
</protein>
<evidence type="ECO:0000313" key="4">
    <source>
        <dbReference type="EMBL" id="MFD1516040.1"/>
    </source>
</evidence>
<dbReference type="PROSITE" id="PS00455">
    <property type="entry name" value="AMP_BINDING"/>
    <property type="match status" value="1"/>
</dbReference>
<feature type="transmembrane region" description="Helical" evidence="2">
    <location>
        <begin position="735"/>
        <end position="758"/>
    </location>
</feature>
<keyword evidence="2" id="KW-0812">Transmembrane</keyword>
<name>A0ABW4EP24_9PSEU</name>
<dbReference type="InterPro" id="IPR045851">
    <property type="entry name" value="AMP-bd_C_sf"/>
</dbReference>
<dbReference type="Pfam" id="PF00501">
    <property type="entry name" value="AMP-binding"/>
    <property type="match status" value="1"/>
</dbReference>
<organism evidence="4 5">
    <name type="scientific">Pseudonocardia yunnanensis</name>
    <dbReference type="NCBI Taxonomy" id="58107"/>
    <lineage>
        <taxon>Bacteria</taxon>
        <taxon>Bacillati</taxon>
        <taxon>Actinomycetota</taxon>
        <taxon>Actinomycetes</taxon>
        <taxon>Pseudonocardiales</taxon>
        <taxon>Pseudonocardiaceae</taxon>
        <taxon>Pseudonocardia</taxon>
    </lineage>
</organism>
<evidence type="ECO:0000313" key="5">
    <source>
        <dbReference type="Proteomes" id="UP001597114"/>
    </source>
</evidence>
<dbReference type="InterPro" id="IPR036736">
    <property type="entry name" value="ACP-like_sf"/>
</dbReference>
<dbReference type="PRINTS" id="PR00154">
    <property type="entry name" value="AMPBINDING"/>
</dbReference>
<dbReference type="Pfam" id="PF13193">
    <property type="entry name" value="AMP-binding_C"/>
    <property type="match status" value="1"/>
</dbReference>
<evidence type="ECO:0000256" key="2">
    <source>
        <dbReference type="SAM" id="Phobius"/>
    </source>
</evidence>
<feature type="transmembrane region" description="Helical" evidence="2">
    <location>
        <begin position="694"/>
        <end position="715"/>
    </location>
</feature>
<dbReference type="SUPFAM" id="SSF56801">
    <property type="entry name" value="Acetyl-CoA synthetase-like"/>
    <property type="match status" value="1"/>
</dbReference>
<dbReference type="PROSITE" id="PS50075">
    <property type="entry name" value="CARRIER"/>
    <property type="match status" value="1"/>
</dbReference>
<accession>A0ABW4EP24</accession>
<feature type="transmembrane region" description="Helical" evidence="2">
    <location>
        <begin position="1145"/>
        <end position="1168"/>
    </location>
</feature>
<dbReference type="SUPFAM" id="SSF47336">
    <property type="entry name" value="ACP-like"/>
    <property type="match status" value="1"/>
</dbReference>
<dbReference type="RefSeq" id="WP_344724784.1">
    <property type="nucleotide sequence ID" value="NZ_BAAAUS010000027.1"/>
</dbReference>
<sequence length="1380" mass="148696">MSTLLQEPGSLPAPRPPGLVLVAADHAQGPRTHSGERLNHLFEDQADGMRSTGNADHLAVDAGEITLTFAELDERANRLARFLIAQGARPGDRIALLFDQAVHSYIGMLAVLKINAAYVPLDVGFPSDRIAYIISDAGARIVLSLSHVRDRVDGLEDFAPGLVYVDQAANAIAQQSPTRLSDAERGEPVEDLAYLIYTSGTTGRPKGVAIEHASICNFVRVAAEVYGISAQDRVYQGMTIAFDFSVEEIWVPWMAGATLVPKPAGSTLLGWDLHDFLTERHVTALCCVPTLLATLEEDLPELRFLLVSGEACPQDLIARWYKPGRRFLNVYGPTEATVTATWTTLDPNRPVTIGQPLPTYSTVILDRDDPQRALPHGSVGEIGIAGIGLAAGYLNRDDLTQKAFIPDFLGISGNPSGRIYRTGDLGRVNEAGEIEYMGRIDLQVKIRGYRIELTEIESVLLQVPGVAAAVVDTFEPAPGATELVAYYSLRSDTAVLDPEEITAHLKERLPTYMVPAYLEQLAAIPMTPQDKVDRRALPAPTERRATSRGGEHVAPASETEQILAGALARTLGVNQVSVEDDFFDDLGTNSLLMAQFSARVRKETALPSLSMREIYQHSTVRELAATVGGPIPAAERSVDTGTVVRTSTVGYLMTGALQLLTFLAVTFVGSFVVDRVFTWASDGTDLLQVFARSAAATAMVFLATALLPIVAKWALVGRFTEREIRLWSLGYFRFWLVKNLIQVNPMALFAGSPVYNLYLRALGAKIGRGATILSRSVPVATDLISIGADSIIRRNVIFSGYHAEGGVLRTGRITVGRDAFVGETSVLDIGTTMGDGAQLGNASSMHEGQVVPAGEAWHGVPAEPATTNYRLVVPAPRGTVRRFVFGTAEMLGSLVVLSALSGAVITLLTAVPQVENFFEPPVAALAGPSYYLSLVALSAVVFFGGLILWLAVMFVVPRLLTPMLRTGRTYRLYGFHHVVASLITLVSNSPFFMTLFGDSSAVVAYARGLGYDLSKTEQTGSNFGTELQQDSPLLTRIGTGTMVSDGLSVLNTDYSSSSFRVSRIAIGERNFLGNGIVYPADAKIGANVLLATKVLVPIDGPVREDVGLLGSPAFEIPRSVARDSQFDELRSPEVLRQRLRAKLRYNVGSMATFLLVRWVQLVALVVLLAVSSEFYARFGAVATVVGILADLVFGTLLGVFAERAVMGFRKLSPKFVSIYDPYFWRHERLWKHNMMLGMAGTPFRTVLWRLLGVKVGKRLFDDGGSIPDKTLVTIGDDVALNAGSVIQCHSLEDGTFKSDRTVIGSGATIGVAAFVHYGVTMGEGTVLGADSFLMKGEETAPFTRWGGNPATELRPVVPASVVAALTVAAPVDTLTHALAA</sequence>
<proteinExistence type="predicted"/>
<dbReference type="InterPro" id="IPR012728">
    <property type="entry name" value="Pls/PosA_C"/>
</dbReference>
<dbReference type="CDD" id="cd05930">
    <property type="entry name" value="A_NRPS"/>
    <property type="match status" value="1"/>
</dbReference>
<dbReference type="InterPro" id="IPR020845">
    <property type="entry name" value="AMP-binding_CS"/>
</dbReference>
<dbReference type="Gene3D" id="2.160.10.10">
    <property type="entry name" value="Hexapeptide repeat proteins"/>
    <property type="match status" value="2"/>
</dbReference>
<evidence type="ECO:0000256" key="1">
    <source>
        <dbReference type="SAM" id="MobiDB-lite"/>
    </source>
</evidence>
<feature type="region of interest" description="Disordered" evidence="1">
    <location>
        <begin position="534"/>
        <end position="556"/>
    </location>
</feature>
<reference evidence="5" key="1">
    <citation type="journal article" date="2019" name="Int. J. Syst. Evol. Microbiol.">
        <title>The Global Catalogue of Microorganisms (GCM) 10K type strain sequencing project: providing services to taxonomists for standard genome sequencing and annotation.</title>
        <authorList>
            <consortium name="The Broad Institute Genomics Platform"/>
            <consortium name="The Broad Institute Genome Sequencing Center for Infectious Disease"/>
            <person name="Wu L."/>
            <person name="Ma J."/>
        </authorList>
    </citation>
    <scope>NUCLEOTIDE SEQUENCE [LARGE SCALE GENOMIC DNA]</scope>
    <source>
        <strain evidence="5">CCM 7043</strain>
    </source>
</reference>
<feature type="transmembrane region" description="Helical" evidence="2">
    <location>
        <begin position="649"/>
        <end position="673"/>
    </location>
</feature>
<dbReference type="InterPro" id="IPR011004">
    <property type="entry name" value="Trimer_LpxA-like_sf"/>
</dbReference>
<dbReference type="Gene3D" id="1.10.1200.10">
    <property type="entry name" value="ACP-like"/>
    <property type="match status" value="1"/>
</dbReference>
<feature type="transmembrane region" description="Helical" evidence="2">
    <location>
        <begin position="1174"/>
        <end position="1201"/>
    </location>
</feature>
<dbReference type="InterPro" id="IPR010071">
    <property type="entry name" value="AA_adenyl_dom"/>
</dbReference>
<keyword evidence="2" id="KW-0472">Membrane</keyword>
<dbReference type="Proteomes" id="UP001597114">
    <property type="component" value="Unassembled WGS sequence"/>
</dbReference>
<dbReference type="InterPro" id="IPR000873">
    <property type="entry name" value="AMP-dep_synth/lig_dom"/>
</dbReference>
<feature type="compositionally biased region" description="Basic and acidic residues" evidence="1">
    <location>
        <begin position="534"/>
        <end position="551"/>
    </location>
</feature>
<dbReference type="Gene3D" id="3.40.50.12780">
    <property type="entry name" value="N-terminal domain of ligase-like"/>
    <property type="match status" value="1"/>
</dbReference>
<gene>
    <name evidence="4" type="ORF">ACFSJD_00990</name>
</gene>
<dbReference type="InterPro" id="IPR042099">
    <property type="entry name" value="ANL_N_sf"/>
</dbReference>
<dbReference type="PANTHER" id="PTHR45527">
    <property type="entry name" value="NONRIBOSOMAL PEPTIDE SYNTHETASE"/>
    <property type="match status" value="1"/>
</dbReference>
<feature type="transmembrane region" description="Helical" evidence="2">
    <location>
        <begin position="891"/>
        <end position="911"/>
    </location>
</feature>
<evidence type="ECO:0000259" key="3">
    <source>
        <dbReference type="PROSITE" id="PS50075"/>
    </source>
</evidence>
<dbReference type="Pfam" id="PF00550">
    <property type="entry name" value="PP-binding"/>
    <property type="match status" value="1"/>
</dbReference>
<dbReference type="InterPro" id="IPR020459">
    <property type="entry name" value="AMP-binding"/>
</dbReference>
<dbReference type="InterPro" id="IPR009081">
    <property type="entry name" value="PP-bd_ACP"/>
</dbReference>
<dbReference type="PANTHER" id="PTHR45527:SF1">
    <property type="entry name" value="FATTY ACID SYNTHASE"/>
    <property type="match status" value="1"/>
</dbReference>